<feature type="active site" evidence="13">
    <location>
        <position position="182"/>
    </location>
</feature>
<evidence type="ECO:0000256" key="7">
    <source>
        <dbReference type="ARBA" id="ARBA00022801"/>
    </source>
</evidence>
<reference evidence="17" key="1">
    <citation type="submission" date="2017-02" db="UniProtKB">
        <authorList>
            <consortium name="WormBaseParasite"/>
        </authorList>
    </citation>
    <scope>IDENTIFICATION</scope>
</reference>
<dbReference type="PANTHER" id="PTHR10127">
    <property type="entry name" value="DISCOIDIN, CUB, EGF, LAMININ , AND ZINC METALLOPROTEASE DOMAIN CONTAINING"/>
    <property type="match status" value="1"/>
</dbReference>
<dbReference type="PROSITE" id="PS01186">
    <property type="entry name" value="EGF_2"/>
    <property type="match status" value="1"/>
</dbReference>
<keyword evidence="5 13" id="KW-0479">Metal-binding</keyword>
<dbReference type="SUPFAM" id="SSF55486">
    <property type="entry name" value="Metalloproteases ('zincins'), catalytic domain"/>
    <property type="match status" value="1"/>
</dbReference>
<dbReference type="PROSITE" id="PS51864">
    <property type="entry name" value="ASTACIN"/>
    <property type="match status" value="1"/>
</dbReference>
<dbReference type="PANTHER" id="PTHR10127:SF780">
    <property type="entry name" value="METALLOENDOPEPTIDASE"/>
    <property type="match status" value="1"/>
</dbReference>
<keyword evidence="11" id="KW-0325">Glycoprotein</keyword>
<dbReference type="InterPro" id="IPR001506">
    <property type="entry name" value="Peptidase_M12A"/>
</dbReference>
<dbReference type="InterPro" id="IPR035914">
    <property type="entry name" value="Sperma_CUB_dom_sf"/>
</dbReference>
<accession>A0A0N5C2U8</accession>
<evidence type="ECO:0000256" key="4">
    <source>
        <dbReference type="ARBA" id="ARBA00022670"/>
    </source>
</evidence>
<keyword evidence="9 13" id="KW-0482">Metalloprotease</keyword>
<feature type="binding site" evidence="13">
    <location>
        <position position="191"/>
    </location>
    <ligand>
        <name>Zn(2+)</name>
        <dbReference type="ChEBI" id="CHEBI:29105"/>
        <note>catalytic</note>
    </ligand>
</feature>
<dbReference type="Gene3D" id="2.60.120.290">
    <property type="entry name" value="Spermadhesin, CUB domain"/>
    <property type="match status" value="1"/>
</dbReference>
<dbReference type="PIRSF" id="PIRSF036365">
    <property type="entry name" value="Astacin_nematoda"/>
    <property type="match status" value="1"/>
</dbReference>
<evidence type="ECO:0000313" key="16">
    <source>
        <dbReference type="Proteomes" id="UP000046392"/>
    </source>
</evidence>
<dbReference type="WBParaSite" id="SPAL_0001230500.1">
    <property type="protein sequence ID" value="SPAL_0001230500.1"/>
    <property type="gene ID" value="SPAL_0001230500"/>
</dbReference>
<keyword evidence="16" id="KW-1185">Reference proteome</keyword>
<dbReference type="GO" id="GO:0006508">
    <property type="term" value="P:proteolysis"/>
    <property type="evidence" value="ECO:0007669"/>
    <property type="project" value="UniProtKB-KW"/>
</dbReference>
<dbReference type="InterPro" id="IPR006026">
    <property type="entry name" value="Peptidase_Metallo"/>
</dbReference>
<dbReference type="InterPro" id="IPR034035">
    <property type="entry name" value="Astacin-like_dom"/>
</dbReference>
<name>A0A0N5C2U8_STREA</name>
<evidence type="ECO:0000256" key="13">
    <source>
        <dbReference type="PROSITE-ProRule" id="PRU01211"/>
    </source>
</evidence>
<keyword evidence="4 13" id="KW-0645">Protease</keyword>
<protein>
    <recommendedName>
        <fullName evidence="12">Zinc metalloproteinase</fullName>
    </recommendedName>
</protein>
<dbReference type="InterPro" id="IPR017050">
    <property type="entry name" value="Metallopeptidase_nem"/>
</dbReference>
<keyword evidence="8 13" id="KW-0862">Zinc</keyword>
<organism evidence="16 17">
    <name type="scientific">Strongyloides papillosus</name>
    <name type="common">Intestinal threadworm</name>
    <dbReference type="NCBI Taxonomy" id="174720"/>
    <lineage>
        <taxon>Eukaryota</taxon>
        <taxon>Metazoa</taxon>
        <taxon>Ecdysozoa</taxon>
        <taxon>Nematoda</taxon>
        <taxon>Chromadorea</taxon>
        <taxon>Rhabditida</taxon>
        <taxon>Tylenchina</taxon>
        <taxon>Panagrolaimomorpha</taxon>
        <taxon>Strongyloidoidea</taxon>
        <taxon>Strongyloididae</taxon>
        <taxon>Strongyloides</taxon>
    </lineage>
</organism>
<evidence type="ECO:0000256" key="3">
    <source>
        <dbReference type="ARBA" id="ARBA00022536"/>
    </source>
</evidence>
<dbReference type="InterPro" id="IPR024079">
    <property type="entry name" value="MetalloPept_cat_dom_sf"/>
</dbReference>
<evidence type="ECO:0000256" key="10">
    <source>
        <dbReference type="ARBA" id="ARBA00023157"/>
    </source>
</evidence>
<comment type="caution">
    <text evidence="13">Lacks conserved residue(s) required for the propagation of feature annotation.</text>
</comment>
<evidence type="ECO:0000256" key="1">
    <source>
        <dbReference type="ARBA" id="ARBA00004613"/>
    </source>
</evidence>
<feature type="binding site" evidence="13">
    <location>
        <position position="181"/>
    </location>
    <ligand>
        <name>Zn(2+)</name>
        <dbReference type="ChEBI" id="CHEBI:29105"/>
        <note>catalytic</note>
    </ligand>
</feature>
<keyword evidence="3" id="KW-0245">EGF-like domain</keyword>
<dbReference type="PRINTS" id="PR00480">
    <property type="entry name" value="ASTACIN"/>
</dbReference>
<dbReference type="PROSITE" id="PS00022">
    <property type="entry name" value="EGF_1"/>
    <property type="match status" value="1"/>
</dbReference>
<dbReference type="CDD" id="cd04280">
    <property type="entry name" value="ZnMc_astacin_like"/>
    <property type="match status" value="1"/>
</dbReference>
<evidence type="ECO:0000256" key="11">
    <source>
        <dbReference type="ARBA" id="ARBA00023180"/>
    </source>
</evidence>
<comment type="cofactor">
    <cofactor evidence="13 14">
        <name>Zn(2+)</name>
        <dbReference type="ChEBI" id="CHEBI:29105"/>
    </cofactor>
    <text evidence="13 14">Binds 1 zinc ion per subunit.</text>
</comment>
<dbReference type="AlphaFoldDB" id="A0A0N5C2U8"/>
<evidence type="ECO:0000256" key="14">
    <source>
        <dbReference type="RuleBase" id="RU361183"/>
    </source>
</evidence>
<feature type="domain" description="Peptidase M12A" evidence="15">
    <location>
        <begin position="90"/>
        <end position="284"/>
    </location>
</feature>
<evidence type="ECO:0000313" key="17">
    <source>
        <dbReference type="WBParaSite" id="SPAL_0001230500.1"/>
    </source>
</evidence>
<comment type="subcellular location">
    <subcellularLocation>
        <location evidence="1 12">Secreted</location>
    </subcellularLocation>
</comment>
<sequence length="438" mass="50326">MYRRVRRQAIPMRGVQQRPSFIKRIGYAVKRNFLKLKAMMNPKLYQGDVLLTKDQSQSILQQLRNKFFKRGFRLPSFGFGVSNVTRIKRRVMSNLAYKWDGAIPFYVEPNINQQIVIKALLEIQRETCIRFKQVGSAKVQSSGIRYFVGQGCNSYVGRIYKDRFQDISLGQNCYDLGIIQHETMHALGFFHEQSRLDRDKFVTIVRQNINPQQMHNFDVVDVDDGLDYGLSYDYTSIMHYGATLFSINGQPTTVPNDNNYKMSMGVGDQASFLDYKFLNLHYCGRVCNTRLQCSNWGYIDPNSCTRCKCPKGFDGQFCEKVAVMPGDCGQPAFKATSSIQEINVKGFKNCYFAVSAPQGQRIAFKLVFSYISPGYVEACTIQNSVEFKYYKDKSITGARFCLKDMETVRVTQNNYLLIAYNSNRSDNEATILYKAINF</sequence>
<keyword evidence="7 13" id="KW-0378">Hydrolase</keyword>
<keyword evidence="2 12" id="KW-0964">Secreted</keyword>
<dbReference type="InterPro" id="IPR000742">
    <property type="entry name" value="EGF"/>
</dbReference>
<dbReference type="GO" id="GO:0018996">
    <property type="term" value="P:molting cycle, collagen and cuticulin-based cuticle"/>
    <property type="evidence" value="ECO:0007669"/>
    <property type="project" value="InterPro"/>
</dbReference>
<dbReference type="Pfam" id="PF01400">
    <property type="entry name" value="Astacin"/>
    <property type="match status" value="1"/>
</dbReference>
<keyword evidence="6" id="KW-0732">Signal</keyword>
<dbReference type="Proteomes" id="UP000046392">
    <property type="component" value="Unplaced"/>
</dbReference>
<evidence type="ECO:0000259" key="15">
    <source>
        <dbReference type="PROSITE" id="PS51864"/>
    </source>
</evidence>
<keyword evidence="10 13" id="KW-1015">Disulfide bond</keyword>
<evidence type="ECO:0000256" key="5">
    <source>
        <dbReference type="ARBA" id="ARBA00022723"/>
    </source>
</evidence>
<proteinExistence type="predicted"/>
<dbReference type="Gene3D" id="3.40.390.10">
    <property type="entry name" value="Collagenase (Catalytic Domain)"/>
    <property type="match status" value="1"/>
</dbReference>
<dbReference type="GO" id="GO:0004222">
    <property type="term" value="F:metalloendopeptidase activity"/>
    <property type="evidence" value="ECO:0007669"/>
    <property type="project" value="UniProtKB-UniRule"/>
</dbReference>
<dbReference type="GO" id="GO:0005576">
    <property type="term" value="C:extracellular region"/>
    <property type="evidence" value="ECO:0007669"/>
    <property type="project" value="UniProtKB-SubCell"/>
</dbReference>
<evidence type="ECO:0000256" key="2">
    <source>
        <dbReference type="ARBA" id="ARBA00022525"/>
    </source>
</evidence>
<feature type="binding site" evidence="13">
    <location>
        <position position="185"/>
    </location>
    <ligand>
        <name>Zn(2+)</name>
        <dbReference type="ChEBI" id="CHEBI:29105"/>
        <note>catalytic</note>
    </ligand>
</feature>
<evidence type="ECO:0000256" key="12">
    <source>
        <dbReference type="PIRNR" id="PIRNR036365"/>
    </source>
</evidence>
<evidence type="ECO:0000256" key="9">
    <source>
        <dbReference type="ARBA" id="ARBA00023049"/>
    </source>
</evidence>
<dbReference type="SMART" id="SM00235">
    <property type="entry name" value="ZnMc"/>
    <property type="match status" value="1"/>
</dbReference>
<dbReference type="GO" id="GO:0008270">
    <property type="term" value="F:zinc ion binding"/>
    <property type="evidence" value="ECO:0007669"/>
    <property type="project" value="UniProtKB-UniRule"/>
</dbReference>
<feature type="disulfide bond" evidence="13">
    <location>
        <begin position="128"/>
        <end position="283"/>
    </location>
</feature>
<evidence type="ECO:0000256" key="8">
    <source>
        <dbReference type="ARBA" id="ARBA00022833"/>
    </source>
</evidence>
<evidence type="ECO:0000256" key="6">
    <source>
        <dbReference type="ARBA" id="ARBA00022729"/>
    </source>
</evidence>